<evidence type="ECO:0000256" key="10">
    <source>
        <dbReference type="SAM" id="MobiDB-lite"/>
    </source>
</evidence>
<comment type="similarity">
    <text evidence="2 9">Belongs to the resistance-nodulation-cell division (RND) (TC 2.A.6) family.</text>
</comment>
<feature type="transmembrane region" description="Helical" evidence="9">
    <location>
        <begin position="446"/>
        <end position="468"/>
    </location>
</feature>
<keyword evidence="7 9" id="KW-1133">Transmembrane helix</keyword>
<feature type="domain" description="SSD" evidence="11">
    <location>
        <begin position="369"/>
        <end position="499"/>
    </location>
</feature>
<reference evidence="12 13" key="1">
    <citation type="submission" date="2019-06" db="EMBL/GenBank/DDBJ databases">
        <title>Genome analyses of bacteria isolated from kimchi.</title>
        <authorList>
            <person name="Lee S."/>
            <person name="Ahn S."/>
            <person name="Roh S."/>
        </authorList>
    </citation>
    <scope>NUCLEOTIDE SEQUENCE [LARGE SCALE GENOMIC DNA]</scope>
    <source>
        <strain evidence="12 13">CBA4606</strain>
    </source>
</reference>
<dbReference type="PANTHER" id="PTHR32063:SF76">
    <property type="entry name" value="EFFLUX PUMP MEMBRANE TRANSPORTER"/>
    <property type="match status" value="1"/>
</dbReference>
<feature type="transmembrane region" description="Helical" evidence="9">
    <location>
        <begin position="369"/>
        <end position="389"/>
    </location>
</feature>
<name>A0A5B8SQH7_9GAMM</name>
<keyword evidence="3 9" id="KW-0813">Transport</keyword>
<gene>
    <name evidence="12" type="ORF">FGL86_10080</name>
</gene>
<proteinExistence type="inferred from homology"/>
<feature type="transmembrane region" description="Helical" evidence="9">
    <location>
        <begin position="1008"/>
        <end position="1034"/>
    </location>
</feature>
<dbReference type="SUPFAM" id="SSF82866">
    <property type="entry name" value="Multidrug efflux transporter AcrB transmembrane domain"/>
    <property type="match status" value="2"/>
</dbReference>
<dbReference type="InterPro" id="IPR001036">
    <property type="entry name" value="Acrflvin-R"/>
</dbReference>
<dbReference type="SUPFAM" id="SSF82714">
    <property type="entry name" value="Multidrug efflux transporter AcrB TolC docking domain, DN and DC subdomains"/>
    <property type="match status" value="2"/>
</dbReference>
<evidence type="ECO:0000256" key="1">
    <source>
        <dbReference type="ARBA" id="ARBA00004429"/>
    </source>
</evidence>
<sequence>MNFSDFFIKRPIFATVLSTIIVVIGALAMRALPIQQYPSVVPPTVSVQATFPGANAETVSQTVAAPLAEAINGVENMLYMTSTSSDNGIMSMSIAFEIGSDGDINTINVNNRVQSALSQLPEAVQAQGVNVELRSSSILLLVALRSPDGEYSKTYMQNYAVLNILDELRQIPGVGNAEALGGSQFAMRIWLDPDKLAQYDLTPTEVASAIRAQNIEVPAGSLAAEPQTDPRAFTYTISAGGRLSNADEFRNIYLRTNPDGSSLYLKDVARVELGASSYAVNAKLNGATMAPIIINQQPEANALETAARVRDSMEQLADRFPAGLEYVVPYDTTLFIDASITTVAETFIEAFIIVAVIVFLFLQNWRSTIIAMTVVPVSVLGAFAGLYILGFSINLLSLFAMILAIGIVVDDAILVVENVERLLEDEEDISIVGAVSEGMREVGGPIIATGFIMAAVFVPVAFLGGFTGQIYQQFALTIAISVAISAVVALTFTPALAAIFLKHKKSQEEESKLMRAVHAPGRWFNKGFDWVTRGYMAVVRALVKLWVLALVLTVTVVAFSFWLYGSTPSSLVPEEDQGIALASFSLPDAASVARTTDYVDAVGKEIEKIPGVDFVSAIAGYDLLTSSVNTARGTMFVSMEPWGSRDLTATDIIARINEIGAQTRGGTVRAFNLPPIPGLSTTGGFTGYLQSLEGASPNEMGEAANRIMQAANKREELAQVFTTFNPNVPSYRAEIDQQKALSYGVPIEAINSTLSNTLGNGFVNYFSYQNRNFQVFLQNEAEYRRSKDDLSNIFVRGSSGERIPLAEFVTLERITAPAVATRYSVYSAAQFQGGPAPGYSSGQAIAAMEEVVDETLGDGWAMGWTGTAYQEINTGNAASIAIVFGLLMVFLILAAQYESWALPLAVLTAVPFAFLGAIGGVALRGLNVGVYVEVGMLVVVGLAAKNAILIVEFAELQRKEQGMSISEAAVHAAEQRFRPIVMTSLAFIFGTLPLALASGASSGSSHEIGTTVAVGMLSVAILASFFVPSFYAMIARFSDWLARKRGKGKDQQDENEDSQNDLDRAPQSSN</sequence>
<dbReference type="Gene3D" id="3.30.70.1320">
    <property type="entry name" value="Multidrug efflux transporter AcrB pore domain like"/>
    <property type="match status" value="1"/>
</dbReference>
<feature type="region of interest" description="Disordered" evidence="10">
    <location>
        <begin position="1045"/>
        <end position="1070"/>
    </location>
</feature>
<evidence type="ECO:0000313" key="12">
    <source>
        <dbReference type="EMBL" id="QEA39389.1"/>
    </source>
</evidence>
<evidence type="ECO:0000256" key="2">
    <source>
        <dbReference type="ARBA" id="ARBA00010942"/>
    </source>
</evidence>
<feature type="transmembrane region" description="Helical" evidence="9">
    <location>
        <begin position="545"/>
        <end position="564"/>
    </location>
</feature>
<evidence type="ECO:0000256" key="3">
    <source>
        <dbReference type="ARBA" id="ARBA00022448"/>
    </source>
</evidence>
<dbReference type="AlphaFoldDB" id="A0A5B8SQH7"/>
<dbReference type="NCBIfam" id="TIGR00915">
    <property type="entry name" value="2A0602"/>
    <property type="match status" value="1"/>
</dbReference>
<feature type="transmembrane region" description="Helical" evidence="9">
    <location>
        <begin position="934"/>
        <end position="956"/>
    </location>
</feature>
<accession>A0A5B8SQH7</accession>
<feature type="transmembrane region" description="Helical" evidence="9">
    <location>
        <begin position="474"/>
        <end position="501"/>
    </location>
</feature>
<dbReference type="RefSeq" id="WP_147184441.1">
    <property type="nucleotide sequence ID" value="NZ_CP042382.1"/>
</dbReference>
<dbReference type="GO" id="GO:0015562">
    <property type="term" value="F:efflux transmembrane transporter activity"/>
    <property type="evidence" value="ECO:0007669"/>
    <property type="project" value="InterPro"/>
</dbReference>
<organism evidence="12 13">
    <name type="scientific">Pistricoccus aurantiacus</name>
    <dbReference type="NCBI Taxonomy" id="1883414"/>
    <lineage>
        <taxon>Bacteria</taxon>
        <taxon>Pseudomonadati</taxon>
        <taxon>Pseudomonadota</taxon>
        <taxon>Gammaproteobacteria</taxon>
        <taxon>Oceanospirillales</taxon>
        <taxon>Halomonadaceae</taxon>
        <taxon>Pistricoccus</taxon>
    </lineage>
</organism>
<dbReference type="Gene3D" id="3.30.70.1430">
    <property type="entry name" value="Multidrug efflux transporter AcrB pore domain"/>
    <property type="match status" value="2"/>
</dbReference>
<comment type="subcellular location">
    <subcellularLocation>
        <location evidence="1 9">Cell inner membrane</location>
        <topology evidence="1 9">Multi-pass membrane protein</topology>
    </subcellularLocation>
</comment>
<dbReference type="PANTHER" id="PTHR32063">
    <property type="match status" value="1"/>
</dbReference>
<dbReference type="NCBIfam" id="NF000282">
    <property type="entry name" value="RND_permease_1"/>
    <property type="match status" value="1"/>
</dbReference>
<dbReference type="OrthoDB" id="9757904at2"/>
<evidence type="ECO:0000256" key="8">
    <source>
        <dbReference type="ARBA" id="ARBA00023136"/>
    </source>
</evidence>
<dbReference type="Gene3D" id="1.20.1640.10">
    <property type="entry name" value="Multidrug efflux transporter AcrB transmembrane domain"/>
    <property type="match status" value="2"/>
</dbReference>
<evidence type="ECO:0000256" key="4">
    <source>
        <dbReference type="ARBA" id="ARBA00022475"/>
    </source>
</evidence>
<dbReference type="InterPro" id="IPR000731">
    <property type="entry name" value="SSD"/>
</dbReference>
<dbReference type="Proteomes" id="UP000321272">
    <property type="component" value="Chromosome"/>
</dbReference>
<evidence type="ECO:0000313" key="13">
    <source>
        <dbReference type="Proteomes" id="UP000321272"/>
    </source>
</evidence>
<dbReference type="GO" id="GO:0009636">
    <property type="term" value="P:response to toxic substance"/>
    <property type="evidence" value="ECO:0007669"/>
    <property type="project" value="UniProtKB-ARBA"/>
</dbReference>
<dbReference type="EMBL" id="CP042382">
    <property type="protein sequence ID" value="QEA39389.1"/>
    <property type="molecule type" value="Genomic_DNA"/>
</dbReference>
<keyword evidence="6 9" id="KW-0812">Transmembrane</keyword>
<keyword evidence="13" id="KW-1185">Reference proteome</keyword>
<feature type="transmembrane region" description="Helical" evidence="9">
    <location>
        <begin position="902"/>
        <end position="922"/>
    </location>
</feature>
<keyword evidence="5 9" id="KW-0997">Cell inner membrane</keyword>
<keyword evidence="8 9" id="KW-0472">Membrane</keyword>
<feature type="transmembrane region" description="Helical" evidence="9">
    <location>
        <begin position="877"/>
        <end position="895"/>
    </location>
</feature>
<feature type="transmembrane region" description="Helical" evidence="9">
    <location>
        <begin position="12"/>
        <end position="32"/>
    </location>
</feature>
<feature type="transmembrane region" description="Helical" evidence="9">
    <location>
        <begin position="977"/>
        <end position="996"/>
    </location>
</feature>
<dbReference type="InterPro" id="IPR027463">
    <property type="entry name" value="AcrB_DN_DC_subdom"/>
</dbReference>
<evidence type="ECO:0000259" key="11">
    <source>
        <dbReference type="PROSITE" id="PS50156"/>
    </source>
</evidence>
<dbReference type="FunFam" id="1.20.1640.10:FF:000001">
    <property type="entry name" value="Efflux pump membrane transporter"/>
    <property type="match status" value="1"/>
</dbReference>
<dbReference type="SUPFAM" id="SSF82693">
    <property type="entry name" value="Multidrug efflux transporter AcrB pore domain, PN1, PN2, PC1 and PC2 subdomains"/>
    <property type="match status" value="4"/>
</dbReference>
<dbReference type="GO" id="GO:0005886">
    <property type="term" value="C:plasma membrane"/>
    <property type="evidence" value="ECO:0007669"/>
    <property type="project" value="UniProtKB-SubCell"/>
</dbReference>
<feature type="transmembrane region" description="Helical" evidence="9">
    <location>
        <begin position="395"/>
        <end position="416"/>
    </location>
</feature>
<dbReference type="PROSITE" id="PS50156">
    <property type="entry name" value="SSD"/>
    <property type="match status" value="1"/>
</dbReference>
<feature type="transmembrane region" description="Helical" evidence="9">
    <location>
        <begin position="343"/>
        <end position="362"/>
    </location>
</feature>
<dbReference type="Pfam" id="PF00873">
    <property type="entry name" value="ACR_tran"/>
    <property type="match status" value="1"/>
</dbReference>
<evidence type="ECO:0000256" key="9">
    <source>
        <dbReference type="RuleBase" id="RU364070"/>
    </source>
</evidence>
<dbReference type="Gene3D" id="3.30.70.1440">
    <property type="entry name" value="Multidrug efflux transporter AcrB pore domain"/>
    <property type="match status" value="1"/>
</dbReference>
<dbReference type="GO" id="GO:0042910">
    <property type="term" value="F:xenobiotic transmembrane transporter activity"/>
    <property type="evidence" value="ECO:0007669"/>
    <property type="project" value="TreeGrafter"/>
</dbReference>
<dbReference type="InterPro" id="IPR004764">
    <property type="entry name" value="MdtF-like"/>
</dbReference>
<evidence type="ECO:0000256" key="6">
    <source>
        <dbReference type="ARBA" id="ARBA00022692"/>
    </source>
</evidence>
<evidence type="ECO:0000256" key="5">
    <source>
        <dbReference type="ARBA" id="ARBA00022519"/>
    </source>
</evidence>
<keyword evidence="4" id="KW-1003">Cell membrane</keyword>
<dbReference type="PRINTS" id="PR00702">
    <property type="entry name" value="ACRIFLAVINRP"/>
</dbReference>
<dbReference type="Gene3D" id="3.30.2090.10">
    <property type="entry name" value="Multidrug efflux transporter AcrB TolC docking domain, DN and DC subdomains"/>
    <property type="match status" value="2"/>
</dbReference>
<evidence type="ECO:0000256" key="7">
    <source>
        <dbReference type="ARBA" id="ARBA00022989"/>
    </source>
</evidence>
<protein>
    <recommendedName>
        <fullName evidence="9">Efflux pump membrane transporter</fullName>
    </recommendedName>
</protein>
<dbReference type="KEGG" id="paur:FGL86_10080"/>